<reference evidence="2" key="1">
    <citation type="submission" date="2012-11" db="EMBL/GenBank/DDBJ databases">
        <authorList>
            <person name="Lucero-Rivera Y.E."/>
            <person name="Tovar-Ramirez D."/>
        </authorList>
    </citation>
    <scope>NUCLEOTIDE SEQUENCE</scope>
    <source>
        <tissue evidence="2">Salivary gland</tissue>
    </source>
</reference>
<accession>L7LQJ3</accession>
<organism evidence="2">
    <name type="scientific">Rhipicephalus pulchellus</name>
    <name type="common">Yellow backed tick</name>
    <name type="synonym">Dermacentor pulchellus</name>
    <dbReference type="NCBI Taxonomy" id="72859"/>
    <lineage>
        <taxon>Eukaryota</taxon>
        <taxon>Metazoa</taxon>
        <taxon>Ecdysozoa</taxon>
        <taxon>Arthropoda</taxon>
        <taxon>Chelicerata</taxon>
        <taxon>Arachnida</taxon>
        <taxon>Acari</taxon>
        <taxon>Parasitiformes</taxon>
        <taxon>Ixodida</taxon>
        <taxon>Ixodoidea</taxon>
        <taxon>Ixodidae</taxon>
        <taxon>Rhipicephalinae</taxon>
        <taxon>Rhipicephalus</taxon>
        <taxon>Rhipicephalus</taxon>
    </lineage>
</organism>
<protein>
    <submittedName>
        <fullName evidence="2">Putative group i salivary lipocalin</fullName>
    </submittedName>
</protein>
<dbReference type="EMBL" id="GACK01010778">
    <property type="protein sequence ID" value="JAA54256.1"/>
    <property type="molecule type" value="mRNA"/>
</dbReference>
<feature type="chain" id="PRO_5003980327" evidence="1">
    <location>
        <begin position="17"/>
        <end position="177"/>
    </location>
</feature>
<dbReference type="Gene3D" id="2.40.128.20">
    <property type="match status" value="1"/>
</dbReference>
<proteinExistence type="evidence at transcript level"/>
<name>L7LQJ3_RHIPC</name>
<evidence type="ECO:0000313" key="2">
    <source>
        <dbReference type="EMBL" id="JAA54256.1"/>
    </source>
</evidence>
<dbReference type="InterPro" id="IPR012674">
    <property type="entry name" value="Calycin"/>
</dbReference>
<reference evidence="2" key="2">
    <citation type="journal article" date="2015" name="J. Proteomics">
        <title>Sexual differences in the sialomes of the zebra tick, Rhipicephalus pulchellus.</title>
        <authorList>
            <person name="Tan A.W."/>
            <person name="Francischetti I.M."/>
            <person name="Slovak M."/>
            <person name="Kini R.M."/>
            <person name="Ribeiro J.M."/>
        </authorList>
    </citation>
    <scope>NUCLEOTIDE SEQUENCE</scope>
    <source>
        <tissue evidence="2">Salivary gland</tissue>
    </source>
</reference>
<feature type="signal peptide" evidence="1">
    <location>
        <begin position="1"/>
        <end position="16"/>
    </location>
</feature>
<keyword evidence="1" id="KW-0732">Signal</keyword>
<sequence length="177" mass="20760">MFTIAFAFTFAAGAFGTTLKDSPRKTTLDELRGALNTDEKFWLRERTYNMSGHECVYAEMTNITQTEYEFNQHYRKNGEKVKIPLFARLSEGQDGAFMRVSHTKGGQGLRYTLKFWDDTEKCGILMLRKDGTRECEKHVWNRNIEYDTTRCNSAYTDYCPRRKSYQVYGKECQKDDK</sequence>
<dbReference type="AlphaFoldDB" id="L7LQJ3"/>
<evidence type="ECO:0000256" key="1">
    <source>
        <dbReference type="SAM" id="SignalP"/>
    </source>
</evidence>
<dbReference type="SUPFAM" id="SSF50814">
    <property type="entry name" value="Lipocalins"/>
    <property type="match status" value="1"/>
</dbReference>